<dbReference type="Pfam" id="PF02683">
    <property type="entry name" value="DsbD_TM"/>
    <property type="match status" value="1"/>
</dbReference>
<keyword evidence="3 7" id="KW-0812">Transmembrane</keyword>
<protein>
    <submittedName>
        <fullName evidence="9">Cytochrome c biogenesis protein CcdA</fullName>
    </submittedName>
</protein>
<feature type="transmembrane region" description="Helical" evidence="7">
    <location>
        <begin position="247"/>
        <end position="267"/>
    </location>
</feature>
<dbReference type="EMBL" id="FQVN01000003">
    <property type="protein sequence ID" value="SHF41191.1"/>
    <property type="molecule type" value="Genomic_DNA"/>
</dbReference>
<dbReference type="GO" id="GO:0016020">
    <property type="term" value="C:membrane"/>
    <property type="evidence" value="ECO:0007669"/>
    <property type="project" value="UniProtKB-SubCell"/>
</dbReference>
<dbReference type="AlphaFoldDB" id="A0A1M5BFA6"/>
<reference evidence="9 10" key="1">
    <citation type="submission" date="2016-11" db="EMBL/GenBank/DDBJ databases">
        <authorList>
            <person name="Jaros S."/>
            <person name="Januszkiewicz K."/>
            <person name="Wedrychowicz H."/>
        </authorList>
    </citation>
    <scope>NUCLEOTIDE SEQUENCE [LARGE SCALE GENOMIC DNA]</scope>
    <source>
        <strain evidence="9 10">DSM 44523</strain>
    </source>
</reference>
<dbReference type="STRING" id="2017.SAMN05444320_103545"/>
<feature type="transmembrane region" description="Helical" evidence="7">
    <location>
        <begin position="151"/>
        <end position="175"/>
    </location>
</feature>
<dbReference type="Proteomes" id="UP000184501">
    <property type="component" value="Unassembled WGS sequence"/>
</dbReference>
<evidence type="ECO:0000256" key="6">
    <source>
        <dbReference type="SAM" id="MobiDB-lite"/>
    </source>
</evidence>
<keyword evidence="10" id="KW-1185">Reference proteome</keyword>
<dbReference type="GO" id="GO:0017004">
    <property type="term" value="P:cytochrome complex assembly"/>
    <property type="evidence" value="ECO:0007669"/>
    <property type="project" value="InterPro"/>
</dbReference>
<evidence type="ECO:0000256" key="4">
    <source>
        <dbReference type="ARBA" id="ARBA00022989"/>
    </source>
</evidence>
<keyword evidence="4 7" id="KW-1133">Transmembrane helix</keyword>
<dbReference type="InterPro" id="IPR003834">
    <property type="entry name" value="Cyt_c_assmbl_TM_dom"/>
</dbReference>
<feature type="compositionally biased region" description="Basic and acidic residues" evidence="6">
    <location>
        <begin position="289"/>
        <end position="298"/>
    </location>
</feature>
<evidence type="ECO:0000313" key="10">
    <source>
        <dbReference type="Proteomes" id="UP000184501"/>
    </source>
</evidence>
<gene>
    <name evidence="9" type="ORF">SAMN05444320_103545</name>
</gene>
<keyword evidence="5 7" id="KW-0472">Membrane</keyword>
<dbReference type="InterPro" id="IPR051790">
    <property type="entry name" value="Cytochrome_c-biogenesis_DsbD"/>
</dbReference>
<organism evidence="9 10">
    <name type="scientific">Streptoalloteichus hindustanus</name>
    <dbReference type="NCBI Taxonomy" id="2017"/>
    <lineage>
        <taxon>Bacteria</taxon>
        <taxon>Bacillati</taxon>
        <taxon>Actinomycetota</taxon>
        <taxon>Actinomycetes</taxon>
        <taxon>Pseudonocardiales</taxon>
        <taxon>Pseudonocardiaceae</taxon>
        <taxon>Streptoalloteichus</taxon>
    </lineage>
</organism>
<evidence type="ECO:0000256" key="2">
    <source>
        <dbReference type="ARBA" id="ARBA00006143"/>
    </source>
</evidence>
<feature type="domain" description="Cytochrome C biogenesis protein transmembrane" evidence="8">
    <location>
        <begin position="7"/>
        <end position="176"/>
    </location>
</feature>
<dbReference type="PANTHER" id="PTHR31272">
    <property type="entry name" value="CYTOCHROME C-TYPE BIOGENESIS PROTEIN HI_1454-RELATED"/>
    <property type="match status" value="1"/>
</dbReference>
<feature type="transmembrane region" description="Helical" evidence="7">
    <location>
        <begin position="196"/>
        <end position="218"/>
    </location>
</feature>
<evidence type="ECO:0000256" key="3">
    <source>
        <dbReference type="ARBA" id="ARBA00022692"/>
    </source>
</evidence>
<feature type="transmembrane region" description="Helical" evidence="7">
    <location>
        <begin position="75"/>
        <end position="98"/>
    </location>
</feature>
<accession>A0A1M5BFA6</accession>
<evidence type="ECO:0000313" key="9">
    <source>
        <dbReference type="EMBL" id="SHF41191.1"/>
    </source>
</evidence>
<feature type="transmembrane region" description="Helical" evidence="7">
    <location>
        <begin position="119"/>
        <end position="145"/>
    </location>
</feature>
<feature type="region of interest" description="Disordered" evidence="6">
    <location>
        <begin position="274"/>
        <end position="298"/>
    </location>
</feature>
<comment type="subcellular location">
    <subcellularLocation>
        <location evidence="1">Membrane</location>
        <topology evidence="1">Multi-pass membrane protein</topology>
    </subcellularLocation>
</comment>
<evidence type="ECO:0000256" key="1">
    <source>
        <dbReference type="ARBA" id="ARBA00004141"/>
    </source>
</evidence>
<evidence type="ECO:0000259" key="8">
    <source>
        <dbReference type="Pfam" id="PF02683"/>
    </source>
</evidence>
<feature type="transmembrane region" description="Helical" evidence="7">
    <location>
        <begin position="6"/>
        <end position="34"/>
    </location>
</feature>
<name>A0A1M5BFA6_STRHI</name>
<feature type="transmembrane region" description="Helical" evidence="7">
    <location>
        <begin position="46"/>
        <end position="69"/>
    </location>
</feature>
<evidence type="ECO:0000256" key="7">
    <source>
        <dbReference type="SAM" id="Phobius"/>
    </source>
</evidence>
<dbReference type="OrthoDB" id="4332145at2"/>
<sequence>MTGIGYLGAFLGGVLALVSPCSALLLPAFFAYAFDHPVRLAARTGMFYLGLATTLVPLGAAASAVGGLLARNRDVVVLVGGVALVLFGLMTILGRGFGVGGGLAQRVAGRFRVASAASVYALGAVYGLAGFCSGPVLGSVLTLSATGGDPLYGAVLLAVYALGMAVPLFLLAALWDRFQLGRRRWLRGTELRLGPLRAHSTSLVSGLLFVGIGLVFLLTDGTGGLGGLFDVDQQYAAQVWVRRVADAVPQTAVLLGVAAVAAIVLVWRLRRGPAPGRGGDDEPGPAGDRPADGSAPRD</sequence>
<comment type="similarity">
    <text evidence="2">Belongs to the DsbD family.</text>
</comment>
<evidence type="ECO:0000256" key="5">
    <source>
        <dbReference type="ARBA" id="ARBA00023136"/>
    </source>
</evidence>
<dbReference type="PANTHER" id="PTHR31272:SF4">
    <property type="entry name" value="CYTOCHROME C-TYPE BIOGENESIS PROTEIN HI_1454-RELATED"/>
    <property type="match status" value="1"/>
</dbReference>
<dbReference type="RefSeq" id="WP_073482111.1">
    <property type="nucleotide sequence ID" value="NZ_FQVN01000003.1"/>
</dbReference>
<proteinExistence type="inferred from homology"/>